<feature type="transmembrane region" description="Helical" evidence="7">
    <location>
        <begin position="82"/>
        <end position="104"/>
    </location>
</feature>
<evidence type="ECO:0000313" key="10">
    <source>
        <dbReference type="Proteomes" id="UP001482513"/>
    </source>
</evidence>
<dbReference type="NCBIfam" id="TIGR01726">
    <property type="entry name" value="HEQRo_perm_3TM"/>
    <property type="match status" value="1"/>
</dbReference>
<gene>
    <name evidence="9" type="ORF">NC992_08090</name>
</gene>
<protein>
    <submittedName>
        <fullName evidence="9">Amino acid ABC transporter permease</fullName>
    </submittedName>
</protein>
<evidence type="ECO:0000256" key="5">
    <source>
        <dbReference type="ARBA" id="ARBA00022989"/>
    </source>
</evidence>
<feature type="domain" description="ABC transmembrane type-1" evidence="8">
    <location>
        <begin position="200"/>
        <end position="394"/>
    </location>
</feature>
<dbReference type="RefSeq" id="WP_190696904.1">
    <property type="nucleotide sequence ID" value="NZ_JAMPKX010000002.1"/>
</dbReference>
<sequence>MTSVTPDSLSSAPPEILALGPVAWAKKNLFSDWFNSLLTVVIVGILGWGIFRLASWALTVAQWQVIPNNFGLFMTGTFPSGLYARIWALLAVVCGLAGLSWGVLGRNVSILFSRSVLIGLGLVCAFIVLFPPTRPSSLKLLPMVALVAIAAAGGRQVGRKFPGIGKWVSLAWFLSYFVALWLIGGGLGLTPVSTNDWGGLVLTLFTAVSGIVLCFPLGLLLALGRRSALPVVRLLSTVYIELVRGVPLVAFLFMGQVMIPLFLPIGSRPDRILRAVIALALFSAAYLAENVRAGLQAVPRGQREAAMSLGLNTPTTLGLIILPQALKIAIPAIVGQFISLFQDTTLLSIVGLAELLGIGKSILANPAYLGRYAEVYLFLAVIYWFFCYAMSLASRKIEEKLNTEH</sequence>
<dbReference type="Pfam" id="PF00528">
    <property type="entry name" value="BPD_transp_1"/>
    <property type="match status" value="1"/>
</dbReference>
<dbReference type="Proteomes" id="UP001482513">
    <property type="component" value="Unassembled WGS sequence"/>
</dbReference>
<feature type="transmembrane region" description="Helical" evidence="7">
    <location>
        <begin position="375"/>
        <end position="393"/>
    </location>
</feature>
<evidence type="ECO:0000256" key="4">
    <source>
        <dbReference type="ARBA" id="ARBA00022692"/>
    </source>
</evidence>
<feature type="transmembrane region" description="Helical" evidence="7">
    <location>
        <begin position="271"/>
        <end position="288"/>
    </location>
</feature>
<feature type="transmembrane region" description="Helical" evidence="7">
    <location>
        <begin position="136"/>
        <end position="155"/>
    </location>
</feature>
<keyword evidence="6 7" id="KW-0472">Membrane</keyword>
<evidence type="ECO:0000259" key="8">
    <source>
        <dbReference type="PROSITE" id="PS50928"/>
    </source>
</evidence>
<dbReference type="InterPro" id="IPR000515">
    <property type="entry name" value="MetI-like"/>
</dbReference>
<proteinExistence type="inferred from homology"/>
<evidence type="ECO:0000256" key="6">
    <source>
        <dbReference type="ARBA" id="ARBA00023136"/>
    </source>
</evidence>
<dbReference type="Gene3D" id="1.10.3720.10">
    <property type="entry name" value="MetI-like"/>
    <property type="match status" value="1"/>
</dbReference>
<dbReference type="InterPro" id="IPR043429">
    <property type="entry name" value="ArtM/GltK/GlnP/TcyL/YhdX-like"/>
</dbReference>
<dbReference type="PANTHER" id="PTHR30614">
    <property type="entry name" value="MEMBRANE COMPONENT OF AMINO ACID ABC TRANSPORTER"/>
    <property type="match status" value="1"/>
</dbReference>
<evidence type="ECO:0000313" key="9">
    <source>
        <dbReference type="EMBL" id="MEP0946829.1"/>
    </source>
</evidence>
<dbReference type="InterPro" id="IPR035906">
    <property type="entry name" value="MetI-like_sf"/>
</dbReference>
<comment type="subcellular location">
    <subcellularLocation>
        <location evidence="1 7">Cell membrane</location>
        <topology evidence="1 7">Multi-pass membrane protein</topology>
    </subcellularLocation>
</comment>
<name>A0ABV0K221_9CYAN</name>
<keyword evidence="4 7" id="KW-0812">Transmembrane</keyword>
<keyword evidence="2 7" id="KW-0813">Transport</keyword>
<dbReference type="PANTHER" id="PTHR30614:SF41">
    <property type="entry name" value="INNER MEMBRANE AMINO-ACID ABC TRANSPORTER PERMEASE PROTEIN YHDY"/>
    <property type="match status" value="1"/>
</dbReference>
<keyword evidence="3" id="KW-1003">Cell membrane</keyword>
<feature type="transmembrane region" description="Helical" evidence="7">
    <location>
        <begin position="201"/>
        <end position="224"/>
    </location>
</feature>
<organism evidence="9 10">
    <name type="scientific">Leptolyngbya subtilissima DQ-A4</name>
    <dbReference type="NCBI Taxonomy" id="2933933"/>
    <lineage>
        <taxon>Bacteria</taxon>
        <taxon>Bacillati</taxon>
        <taxon>Cyanobacteriota</taxon>
        <taxon>Cyanophyceae</taxon>
        <taxon>Leptolyngbyales</taxon>
        <taxon>Leptolyngbyaceae</taxon>
        <taxon>Leptolyngbya group</taxon>
        <taxon>Leptolyngbya</taxon>
    </lineage>
</organism>
<reference evidence="9 10" key="1">
    <citation type="submission" date="2022-04" db="EMBL/GenBank/DDBJ databases">
        <title>Positive selection, recombination, and allopatry shape intraspecific diversity of widespread and dominant cyanobacteria.</title>
        <authorList>
            <person name="Wei J."/>
            <person name="Shu W."/>
            <person name="Hu C."/>
        </authorList>
    </citation>
    <scope>NUCLEOTIDE SEQUENCE [LARGE SCALE GENOMIC DNA]</scope>
    <source>
        <strain evidence="9 10">DQ-A4</strain>
    </source>
</reference>
<feature type="transmembrane region" description="Helical" evidence="7">
    <location>
        <begin position="167"/>
        <end position="189"/>
    </location>
</feature>
<keyword evidence="5 7" id="KW-1133">Transmembrane helix</keyword>
<feature type="transmembrane region" description="Helical" evidence="7">
    <location>
        <begin position="33"/>
        <end position="51"/>
    </location>
</feature>
<dbReference type="InterPro" id="IPR010065">
    <property type="entry name" value="AA_ABC_transptr_permease_3TM"/>
</dbReference>
<dbReference type="SUPFAM" id="SSF161098">
    <property type="entry name" value="MetI-like"/>
    <property type="match status" value="1"/>
</dbReference>
<evidence type="ECO:0000256" key="7">
    <source>
        <dbReference type="RuleBase" id="RU363032"/>
    </source>
</evidence>
<evidence type="ECO:0000256" key="1">
    <source>
        <dbReference type="ARBA" id="ARBA00004651"/>
    </source>
</evidence>
<feature type="transmembrane region" description="Helical" evidence="7">
    <location>
        <begin position="111"/>
        <end position="130"/>
    </location>
</feature>
<comment type="similarity">
    <text evidence="7">Belongs to the binding-protein-dependent transport system permease family.</text>
</comment>
<comment type="caution">
    <text evidence="9">The sequence shown here is derived from an EMBL/GenBank/DDBJ whole genome shotgun (WGS) entry which is preliminary data.</text>
</comment>
<dbReference type="PROSITE" id="PS50928">
    <property type="entry name" value="ABC_TM1"/>
    <property type="match status" value="1"/>
</dbReference>
<feature type="transmembrane region" description="Helical" evidence="7">
    <location>
        <begin position="309"/>
        <end position="334"/>
    </location>
</feature>
<evidence type="ECO:0000256" key="2">
    <source>
        <dbReference type="ARBA" id="ARBA00022448"/>
    </source>
</evidence>
<accession>A0ABV0K221</accession>
<dbReference type="EMBL" id="JAMPKX010000002">
    <property type="protein sequence ID" value="MEP0946829.1"/>
    <property type="molecule type" value="Genomic_DNA"/>
</dbReference>
<evidence type="ECO:0000256" key="3">
    <source>
        <dbReference type="ARBA" id="ARBA00022475"/>
    </source>
</evidence>
<keyword evidence="10" id="KW-1185">Reference proteome</keyword>
<dbReference type="CDD" id="cd06261">
    <property type="entry name" value="TM_PBP2"/>
    <property type="match status" value="1"/>
</dbReference>